<keyword evidence="3" id="KW-1185">Reference proteome</keyword>
<evidence type="ECO:0000313" key="3">
    <source>
        <dbReference type="Proteomes" id="UP000593567"/>
    </source>
</evidence>
<feature type="compositionally biased region" description="Polar residues" evidence="1">
    <location>
        <begin position="234"/>
        <end position="249"/>
    </location>
</feature>
<feature type="region of interest" description="Disordered" evidence="1">
    <location>
        <begin position="199"/>
        <end position="260"/>
    </location>
</feature>
<protein>
    <submittedName>
        <fullName evidence="2">Uncharacterized protein</fullName>
    </submittedName>
</protein>
<gene>
    <name evidence="2" type="ORF">EB796_014618</name>
</gene>
<dbReference type="EMBL" id="VXIV02002151">
    <property type="protein sequence ID" value="KAF6027074.1"/>
    <property type="molecule type" value="Genomic_DNA"/>
</dbReference>
<evidence type="ECO:0000256" key="1">
    <source>
        <dbReference type="SAM" id="MobiDB-lite"/>
    </source>
</evidence>
<comment type="caution">
    <text evidence="2">The sequence shown here is derived from an EMBL/GenBank/DDBJ whole genome shotgun (WGS) entry which is preliminary data.</text>
</comment>
<name>A0A7J7JNA0_BUGNE</name>
<feature type="compositionally biased region" description="Low complexity" evidence="1">
    <location>
        <begin position="199"/>
        <end position="210"/>
    </location>
</feature>
<feature type="region of interest" description="Disordered" evidence="1">
    <location>
        <begin position="350"/>
        <end position="392"/>
    </location>
</feature>
<proteinExistence type="predicted"/>
<sequence>MNDPFHSFCSHAVVKLACKTVNGNRCFRCDFLDGSGQVADAVVYEVSENEGYVEMTVKNLYGQPKYVVYGKSRDSMKMSSAFDWTNCKGYIQCGSILDAKKQQLLKLENSSHECKAQMLSSISLKPMVSLEVELTAVSVKLLETIKQDNLKCLIVALALNFAWALGSLPTGRVPAGNFFYTDLKPSSVSDTPLKIHSLALGSPSSKLPPSKQQTVSSLREETDFSPASPKSGLDFSQNPKPQETLTGFESQPEPGSAPKTPLVAESEAMQANTAPCQKVEVLSEGTYLTLDEKKIIGRIDRPTPLMDFYCLRYESKRSLKLFNQSIPNSYRAKQALILGHPTKNLAKEVPKVTEQSANKPCPPEGSQTDVPSAIKTTEKATFEADDDDVENY</sequence>
<reference evidence="2" key="1">
    <citation type="submission" date="2020-06" db="EMBL/GenBank/DDBJ databases">
        <title>Draft genome of Bugula neritina, a colonial animal packing powerful symbionts and potential medicines.</title>
        <authorList>
            <person name="Rayko M."/>
        </authorList>
    </citation>
    <scope>NUCLEOTIDE SEQUENCE [LARGE SCALE GENOMIC DNA]</scope>
    <source>
        <strain evidence="2">Kwan_BN1</strain>
    </source>
</reference>
<organism evidence="2 3">
    <name type="scientific">Bugula neritina</name>
    <name type="common">Brown bryozoan</name>
    <name type="synonym">Sertularia neritina</name>
    <dbReference type="NCBI Taxonomy" id="10212"/>
    <lineage>
        <taxon>Eukaryota</taxon>
        <taxon>Metazoa</taxon>
        <taxon>Spiralia</taxon>
        <taxon>Lophotrochozoa</taxon>
        <taxon>Bryozoa</taxon>
        <taxon>Gymnolaemata</taxon>
        <taxon>Cheilostomatida</taxon>
        <taxon>Flustrina</taxon>
        <taxon>Buguloidea</taxon>
        <taxon>Bugulidae</taxon>
        <taxon>Bugula</taxon>
    </lineage>
</organism>
<accession>A0A7J7JNA0</accession>
<dbReference type="Proteomes" id="UP000593567">
    <property type="component" value="Unassembled WGS sequence"/>
</dbReference>
<dbReference type="AlphaFoldDB" id="A0A7J7JNA0"/>
<feature type="compositionally biased region" description="Acidic residues" evidence="1">
    <location>
        <begin position="383"/>
        <end position="392"/>
    </location>
</feature>
<evidence type="ECO:0000313" key="2">
    <source>
        <dbReference type="EMBL" id="KAF6027074.1"/>
    </source>
</evidence>